<dbReference type="InterPro" id="IPR057720">
    <property type="entry name" value="RRM_YTH1"/>
</dbReference>
<reference evidence="3 4" key="1">
    <citation type="submission" date="2020-05" db="EMBL/GenBank/DDBJ databases">
        <title>Ceratocystis lukuohia genome.</title>
        <authorList>
            <person name="Harrington T.C."/>
            <person name="Kim K."/>
            <person name="Mayers C.G."/>
        </authorList>
    </citation>
    <scope>NUCLEOTIDE SEQUENCE [LARGE SCALE GENOMIC DNA]</scope>
    <source>
        <strain evidence="3 4">C4212</strain>
    </source>
</reference>
<accession>A0ABR4MHK8</accession>
<feature type="domain" description="YTH" evidence="2">
    <location>
        <begin position="452"/>
        <end position="652"/>
    </location>
</feature>
<dbReference type="EMBL" id="JABSNW010000004">
    <property type="protein sequence ID" value="KAL2887735.1"/>
    <property type="molecule type" value="Genomic_DNA"/>
</dbReference>
<feature type="region of interest" description="Disordered" evidence="1">
    <location>
        <begin position="1"/>
        <end position="38"/>
    </location>
</feature>
<keyword evidence="4" id="KW-1185">Reference proteome</keyword>
<dbReference type="InterPro" id="IPR035979">
    <property type="entry name" value="RBD_domain_sf"/>
</dbReference>
<dbReference type="GeneID" id="98117848"/>
<feature type="compositionally biased region" description="Basic residues" evidence="1">
    <location>
        <begin position="269"/>
        <end position="280"/>
    </location>
</feature>
<dbReference type="InterPro" id="IPR007275">
    <property type="entry name" value="YTH_domain"/>
</dbReference>
<feature type="compositionally biased region" description="Polar residues" evidence="1">
    <location>
        <begin position="219"/>
        <end position="230"/>
    </location>
</feature>
<dbReference type="Gene3D" id="3.10.590.10">
    <property type="entry name" value="ph1033 like domains"/>
    <property type="match status" value="1"/>
</dbReference>
<protein>
    <submittedName>
        <fullName evidence="3">Zinc finger CCCH domain-containing protein 45</fullName>
    </submittedName>
</protein>
<dbReference type="Pfam" id="PF25701">
    <property type="entry name" value="RRM_YTH1"/>
    <property type="match status" value="1"/>
</dbReference>
<evidence type="ECO:0000256" key="1">
    <source>
        <dbReference type="SAM" id="MobiDB-lite"/>
    </source>
</evidence>
<gene>
    <name evidence="3" type="ORF">HOO65_040072</name>
</gene>
<feature type="compositionally biased region" description="Polar residues" evidence="1">
    <location>
        <begin position="1"/>
        <end position="22"/>
    </location>
</feature>
<feature type="compositionally biased region" description="Polar residues" evidence="1">
    <location>
        <begin position="579"/>
        <end position="590"/>
    </location>
</feature>
<feature type="compositionally biased region" description="Polar residues" evidence="1">
    <location>
        <begin position="251"/>
        <end position="261"/>
    </location>
</feature>
<feature type="compositionally biased region" description="Basic and acidic residues" evidence="1">
    <location>
        <begin position="568"/>
        <end position="578"/>
    </location>
</feature>
<dbReference type="PANTHER" id="PTHR12357">
    <property type="entry name" value="YTH YT521-B HOMOLOGY DOMAIN-CONTAINING"/>
    <property type="match status" value="1"/>
</dbReference>
<proteinExistence type="predicted"/>
<dbReference type="Proteomes" id="UP001610728">
    <property type="component" value="Unassembled WGS sequence"/>
</dbReference>
<dbReference type="PANTHER" id="PTHR12357:SF3">
    <property type="entry name" value="YTH DOMAIN-CONTAINING PROTEIN 1"/>
    <property type="match status" value="1"/>
</dbReference>
<feature type="region of interest" description="Disordered" evidence="1">
    <location>
        <begin position="412"/>
        <end position="431"/>
    </location>
</feature>
<dbReference type="CDD" id="cd21134">
    <property type="entry name" value="YTH"/>
    <property type="match status" value="1"/>
</dbReference>
<dbReference type="PROSITE" id="PS50882">
    <property type="entry name" value="YTH"/>
    <property type="match status" value="1"/>
</dbReference>
<name>A0ABR4MHK8_9PEZI</name>
<dbReference type="SUPFAM" id="SSF54928">
    <property type="entry name" value="RNA-binding domain, RBD"/>
    <property type="match status" value="1"/>
</dbReference>
<evidence type="ECO:0000313" key="4">
    <source>
        <dbReference type="Proteomes" id="UP001610728"/>
    </source>
</evidence>
<comment type="caution">
    <text evidence="3">The sequence shown here is derived from an EMBL/GenBank/DDBJ whole genome shotgun (WGS) entry which is preliminary data.</text>
</comment>
<feature type="region of interest" description="Disordered" evidence="1">
    <location>
        <begin position="178"/>
        <end position="297"/>
    </location>
</feature>
<dbReference type="Pfam" id="PF04146">
    <property type="entry name" value="YTH"/>
    <property type="match status" value="1"/>
</dbReference>
<organism evidence="3 4">
    <name type="scientific">Ceratocystis lukuohia</name>
    <dbReference type="NCBI Taxonomy" id="2019550"/>
    <lineage>
        <taxon>Eukaryota</taxon>
        <taxon>Fungi</taxon>
        <taxon>Dikarya</taxon>
        <taxon>Ascomycota</taxon>
        <taxon>Pezizomycotina</taxon>
        <taxon>Sordariomycetes</taxon>
        <taxon>Hypocreomycetidae</taxon>
        <taxon>Microascales</taxon>
        <taxon>Ceratocystidaceae</taxon>
        <taxon>Ceratocystis</taxon>
    </lineage>
</organism>
<sequence length="724" mass="78071">MSNNNTNPPLIVNSNSYSYTRTQPPPAVKPETGSRDRQYQQASCQQRPLPQIVSSQIETNEFATASAPLPIDAYSGHKIVYPDPQGGYSVPLQIPCPAYSAPYQAAPPYCEPNQPPLQLSSAGLPARGHSPLNPSSIPGPYYNCEIPPLSPGAPFQYTSSPVSPHGSAQHQYFDRVNSQGHGQTAAGPDLVSRPHQTQQYGPASVHSPGTEQYMVHSPGPSNQHQHQYHTSPYYGNCQAFSPRSKARSPSGDGSTHSSLRNKTAAAVRASHRSARPRMGHRSGSPITATSIDSPDGVRPNFIMGPPLKPKQSANPAAAGYAVWIGNLPVKAELMDLVSHVCNITDGLESLFLISKSNCAFANFKNETCWNNALKNIHDSEFLSIRLVARQRRTGTDTPSSTTLGGLDVSSASFGSSEMPGPTAAEEPSPPLSKVDFATIETSLPENRKTAKNRFFVLKSLTVEDLELSVKTEVWATQSHNEEALKEAFEKAENVYLMFSANKSGEYFGYARMTSPLNEDPQAAVTFSSINTQSINVGVPLPSPRPSIGRVPAGQVVSDLIRGTTFWEIQDHDGREETKTTSGRSPASHDQAQADEVKALGKPFKLKWLSTRRVPFHHTKGMLNAWNGNRDIKIARDGTEIEPSAGFKLMTLFTEVEQKASKSGESADPGSCSGITFTGKASEAINSVTEQSKATAPPLVVSSSGYEIQRDADGSIAESMASLRI</sequence>
<evidence type="ECO:0000313" key="3">
    <source>
        <dbReference type="EMBL" id="KAL2887735.1"/>
    </source>
</evidence>
<dbReference type="InterPro" id="IPR045168">
    <property type="entry name" value="YTH_prot"/>
</dbReference>
<dbReference type="RefSeq" id="XP_070858915.1">
    <property type="nucleotide sequence ID" value="XM_071002621.1"/>
</dbReference>
<evidence type="ECO:0000259" key="2">
    <source>
        <dbReference type="PROSITE" id="PS50882"/>
    </source>
</evidence>
<feature type="region of interest" description="Disordered" evidence="1">
    <location>
        <begin position="567"/>
        <end position="592"/>
    </location>
</feature>